<evidence type="ECO:0000256" key="1">
    <source>
        <dbReference type="SAM" id="MobiDB-lite"/>
    </source>
</evidence>
<name>A0A2N5WC08_LACLL</name>
<dbReference type="EMBL" id="PKRZ01000001">
    <property type="protein sequence ID" value="PLW59767.1"/>
    <property type="molecule type" value="Genomic_DNA"/>
</dbReference>
<organism evidence="3 4">
    <name type="scientific">Lactococcus lactis subsp. lactis</name>
    <name type="common">Streptococcus lactis</name>
    <dbReference type="NCBI Taxonomy" id="1360"/>
    <lineage>
        <taxon>Bacteria</taxon>
        <taxon>Bacillati</taxon>
        <taxon>Bacillota</taxon>
        <taxon>Bacilli</taxon>
        <taxon>Lactobacillales</taxon>
        <taxon>Streptococcaceae</taxon>
        <taxon>Lactococcus</taxon>
    </lineage>
</organism>
<feature type="domain" description="Virulence-associated protein E-like" evidence="2">
    <location>
        <begin position="155"/>
        <end position="373"/>
    </location>
</feature>
<feature type="region of interest" description="Disordered" evidence="1">
    <location>
        <begin position="19"/>
        <end position="38"/>
    </location>
</feature>
<dbReference type="InterPro" id="IPR007936">
    <property type="entry name" value="VapE-like_dom"/>
</dbReference>
<reference evidence="4" key="1">
    <citation type="submission" date="2016-08" db="EMBL/GenBank/DDBJ databases">
        <title>Comparative genomics of Lactococcus lactis strain WFLU12 isolated from the gastrointestinal tract of wild olive flounder (Paralichythys olivaceus).</title>
        <authorList>
            <person name="Nguyen T.L."/>
            <person name="Kim D.-H."/>
        </authorList>
    </citation>
    <scope>NUCLEOTIDE SEQUENCE [LARGE SCALE GENOMIC DNA]</scope>
    <source>
        <strain evidence="4">WFLU12</strain>
    </source>
</reference>
<sequence>MTNVDDDFQTMINSYEEEKAKAKAKAESKKSEQKPPQSDKIVKVKFEAENFAVNQYGKPKVNSLKNIRIAIENDNILKNQFVFNSFTQEIEIRTPFKLRGVEIENDGLKEVYITAILEHFEEKYDVLFDSRLLVNVINKIAYENKYNPVQDFMEDCYKNWDKVKRARSLFPDYLGAKESDLTERMTKLFFVGAVSKVYHPYDKFDFVLDLVGGQGSGKTTFLTKMGQGWYTDSMKNFDDKDQLVMMLRALIVNDDEMAISNKIPFADLKKFITQTVLSFRAPYGTKVENYAKNFVIARTTNHEEYQKDRTGARRFLPVHCSKELQKYHPVSDLDDATVHQVWGEMVHYYKEGFSFKLSEEEEKQLNLERSDYEYFDEQEELLEQYLEIPIPTDFYKVQGNNTRMHERRAYIGFILQSGETPKHEFRGEIKPREFVTATYFYWEAMGIETGKGTAKIVSKFKNSMNNKNSWQKTTRMGKRGYKRK</sequence>
<proteinExistence type="predicted"/>
<evidence type="ECO:0000313" key="3">
    <source>
        <dbReference type="EMBL" id="PLW59767.1"/>
    </source>
</evidence>
<protein>
    <submittedName>
        <fullName evidence="3">Putative P-loop ATPase</fullName>
    </submittedName>
</protein>
<evidence type="ECO:0000313" key="4">
    <source>
        <dbReference type="Proteomes" id="UP000234865"/>
    </source>
</evidence>
<dbReference type="RefSeq" id="WP_095586567.1">
    <property type="nucleotide sequence ID" value="NZ_PKRZ01000001.1"/>
</dbReference>
<accession>A0A2N5WC08</accession>
<dbReference type="PANTHER" id="PTHR34985">
    <property type="entry name" value="SLR0554 PROTEIN"/>
    <property type="match status" value="1"/>
</dbReference>
<dbReference type="Pfam" id="PF05272">
    <property type="entry name" value="VapE-like_dom"/>
    <property type="match status" value="1"/>
</dbReference>
<dbReference type="AlphaFoldDB" id="A0A2N5WC08"/>
<comment type="caution">
    <text evidence="3">The sequence shown here is derived from an EMBL/GenBank/DDBJ whole genome shotgun (WGS) entry which is preliminary data.</text>
</comment>
<dbReference type="PANTHER" id="PTHR34985:SF1">
    <property type="entry name" value="SLR0554 PROTEIN"/>
    <property type="match status" value="1"/>
</dbReference>
<dbReference type="Proteomes" id="UP000234865">
    <property type="component" value="Unassembled WGS sequence"/>
</dbReference>
<feature type="compositionally biased region" description="Basic and acidic residues" evidence="1">
    <location>
        <begin position="19"/>
        <end position="33"/>
    </location>
</feature>
<gene>
    <name evidence="3" type="ORF">CYU10_000659</name>
</gene>
<evidence type="ECO:0000259" key="2">
    <source>
        <dbReference type="Pfam" id="PF05272"/>
    </source>
</evidence>